<evidence type="ECO:0000313" key="5">
    <source>
        <dbReference type="Proteomes" id="UP000715095"/>
    </source>
</evidence>
<accession>A0ABS2DRW6</accession>
<dbReference type="Gene3D" id="4.10.520.10">
    <property type="entry name" value="IHF-like DNA-binding proteins"/>
    <property type="match status" value="1"/>
</dbReference>
<dbReference type="CDD" id="cd13836">
    <property type="entry name" value="IHF_B"/>
    <property type="match status" value="1"/>
</dbReference>
<dbReference type="Pfam" id="PF00216">
    <property type="entry name" value="Bac_DNA_binding"/>
    <property type="match status" value="1"/>
</dbReference>
<dbReference type="RefSeq" id="WP_239477625.1">
    <property type="nucleotide sequence ID" value="NZ_JACJJC010000008.1"/>
</dbReference>
<keyword evidence="5" id="KW-1185">Reference proteome</keyword>
<dbReference type="EMBL" id="JACJJC010000008">
    <property type="protein sequence ID" value="MBM6704091.1"/>
    <property type="molecule type" value="Genomic_DNA"/>
</dbReference>
<proteinExistence type="inferred from homology"/>
<dbReference type="InterPro" id="IPR010992">
    <property type="entry name" value="IHF-like_DNA-bd_dom_sf"/>
</dbReference>
<dbReference type="PANTHER" id="PTHR33175">
    <property type="entry name" value="DNA-BINDING PROTEIN HU"/>
    <property type="match status" value="1"/>
</dbReference>
<evidence type="ECO:0000313" key="4">
    <source>
        <dbReference type="EMBL" id="MBM6704091.1"/>
    </source>
</evidence>
<evidence type="ECO:0000256" key="2">
    <source>
        <dbReference type="ARBA" id="ARBA00023125"/>
    </source>
</evidence>
<comment type="caution">
    <text evidence="4">The sequence shown here is derived from an EMBL/GenBank/DDBJ whole genome shotgun (WGS) entry which is preliminary data.</text>
</comment>
<gene>
    <name evidence="4" type="ORF">H6A60_06275</name>
</gene>
<dbReference type="SMART" id="SM00411">
    <property type="entry name" value="BHL"/>
    <property type="match status" value="1"/>
</dbReference>
<evidence type="ECO:0000256" key="1">
    <source>
        <dbReference type="ARBA" id="ARBA00010529"/>
    </source>
</evidence>
<dbReference type="PRINTS" id="PR01727">
    <property type="entry name" value="DNABINDINGHU"/>
</dbReference>
<dbReference type="SUPFAM" id="SSF47729">
    <property type="entry name" value="IHF-like DNA-binding proteins"/>
    <property type="match status" value="1"/>
</dbReference>
<evidence type="ECO:0000256" key="3">
    <source>
        <dbReference type="RuleBase" id="RU003939"/>
    </source>
</evidence>
<reference evidence="4 5" key="1">
    <citation type="journal article" date="2021" name="Sci. Rep.">
        <title>The distribution of antibiotic resistance genes in chicken gut microbiota commensals.</title>
        <authorList>
            <person name="Juricova H."/>
            <person name="Matiasovicova J."/>
            <person name="Kubasova T."/>
            <person name="Cejkova D."/>
            <person name="Rychlik I."/>
        </authorList>
    </citation>
    <scope>NUCLEOTIDE SEQUENCE [LARGE SCALE GENOMIC DNA]</scope>
    <source>
        <strain evidence="4 5">An829</strain>
    </source>
</reference>
<keyword evidence="2 4" id="KW-0238">DNA-binding</keyword>
<sequence length="99" mass="11150">MTKSELIEELVDRKSSDLDRATDRNIADGVSVIIAEMSKALVEGNRIEIRGFGSFGLKYRDKRVGRNPQDGSPVAVKARYTVFFKAGKGLRERVDDFER</sequence>
<dbReference type="PANTHER" id="PTHR33175:SF5">
    <property type="entry name" value="INTEGRATION HOST FACTOR SUBUNIT BETA"/>
    <property type="match status" value="1"/>
</dbReference>
<dbReference type="InterPro" id="IPR000119">
    <property type="entry name" value="Hist_DNA-bd"/>
</dbReference>
<dbReference type="GO" id="GO:0003677">
    <property type="term" value="F:DNA binding"/>
    <property type="evidence" value="ECO:0007669"/>
    <property type="project" value="UniProtKB-KW"/>
</dbReference>
<protein>
    <submittedName>
        <fullName evidence="4">HU family DNA-binding protein</fullName>
    </submittedName>
</protein>
<dbReference type="Proteomes" id="UP000715095">
    <property type="component" value="Unassembled WGS sequence"/>
</dbReference>
<comment type="similarity">
    <text evidence="1 3">Belongs to the bacterial histone-like protein family.</text>
</comment>
<name>A0ABS2DRW6_9BURK</name>
<organism evidence="4 5">
    <name type="scientific">Sutterella massiliensis</name>
    <dbReference type="NCBI Taxonomy" id="1816689"/>
    <lineage>
        <taxon>Bacteria</taxon>
        <taxon>Pseudomonadati</taxon>
        <taxon>Pseudomonadota</taxon>
        <taxon>Betaproteobacteria</taxon>
        <taxon>Burkholderiales</taxon>
        <taxon>Sutterellaceae</taxon>
        <taxon>Sutterella</taxon>
    </lineage>
</organism>